<sequence>MSKLSDQLKTLNGPSELRVSNGTTFQIGGLVKDLSKLTLSISLCSAGVLLVEYMKDLFELIVIGPCGAGLHLTLVVVIVFDKILLHARVL</sequence>
<name>A0AAV2DVB9_9ROSI</name>
<evidence type="ECO:0000313" key="3">
    <source>
        <dbReference type="Proteomes" id="UP001497516"/>
    </source>
</evidence>
<accession>A0AAV2DVB9</accession>
<dbReference type="Proteomes" id="UP001497516">
    <property type="component" value="Chromosome 3"/>
</dbReference>
<organism evidence="2 3">
    <name type="scientific">Linum trigynum</name>
    <dbReference type="NCBI Taxonomy" id="586398"/>
    <lineage>
        <taxon>Eukaryota</taxon>
        <taxon>Viridiplantae</taxon>
        <taxon>Streptophyta</taxon>
        <taxon>Embryophyta</taxon>
        <taxon>Tracheophyta</taxon>
        <taxon>Spermatophyta</taxon>
        <taxon>Magnoliopsida</taxon>
        <taxon>eudicotyledons</taxon>
        <taxon>Gunneridae</taxon>
        <taxon>Pentapetalae</taxon>
        <taxon>rosids</taxon>
        <taxon>fabids</taxon>
        <taxon>Malpighiales</taxon>
        <taxon>Linaceae</taxon>
        <taxon>Linum</taxon>
    </lineage>
</organism>
<feature type="transmembrane region" description="Helical" evidence="1">
    <location>
        <begin position="60"/>
        <end position="80"/>
    </location>
</feature>
<reference evidence="2 3" key="1">
    <citation type="submission" date="2024-04" db="EMBL/GenBank/DDBJ databases">
        <authorList>
            <person name="Fracassetti M."/>
        </authorList>
    </citation>
    <scope>NUCLEOTIDE SEQUENCE [LARGE SCALE GENOMIC DNA]</scope>
</reference>
<evidence type="ECO:0000256" key="1">
    <source>
        <dbReference type="SAM" id="Phobius"/>
    </source>
</evidence>
<protein>
    <submittedName>
        <fullName evidence="2">Uncharacterized protein</fullName>
    </submittedName>
</protein>
<keyword evidence="1" id="KW-0812">Transmembrane</keyword>
<dbReference type="EMBL" id="OZ034816">
    <property type="protein sequence ID" value="CAL1377469.1"/>
    <property type="molecule type" value="Genomic_DNA"/>
</dbReference>
<keyword evidence="1" id="KW-1133">Transmembrane helix</keyword>
<evidence type="ECO:0000313" key="2">
    <source>
        <dbReference type="EMBL" id="CAL1377469.1"/>
    </source>
</evidence>
<gene>
    <name evidence="2" type="ORF">LTRI10_LOCUS19121</name>
</gene>
<keyword evidence="1" id="KW-0472">Membrane</keyword>
<keyword evidence="3" id="KW-1185">Reference proteome</keyword>
<dbReference type="AlphaFoldDB" id="A0AAV2DVB9"/>
<proteinExistence type="predicted"/>